<dbReference type="SUPFAM" id="SSF46785">
    <property type="entry name" value="Winged helix' DNA-binding domain"/>
    <property type="match status" value="1"/>
</dbReference>
<dbReference type="Proteomes" id="UP000234882">
    <property type="component" value="Chromosome"/>
</dbReference>
<dbReference type="GO" id="GO:0006950">
    <property type="term" value="P:response to stress"/>
    <property type="evidence" value="ECO:0007669"/>
    <property type="project" value="TreeGrafter"/>
</dbReference>
<evidence type="ECO:0000256" key="1">
    <source>
        <dbReference type="ARBA" id="ARBA00023015"/>
    </source>
</evidence>
<dbReference type="KEGG" id="paru:CYR75_13850"/>
<dbReference type="EMBL" id="CP025583">
    <property type="protein sequence ID" value="AUM75240.1"/>
    <property type="molecule type" value="Genomic_DNA"/>
</dbReference>
<keyword evidence="1" id="KW-0805">Transcription regulation</keyword>
<dbReference type="PROSITE" id="PS01117">
    <property type="entry name" value="HTH_MARR_1"/>
    <property type="match status" value="1"/>
</dbReference>
<dbReference type="InterPro" id="IPR000835">
    <property type="entry name" value="HTH_MarR-typ"/>
</dbReference>
<gene>
    <name evidence="5" type="ORF">CYR75_13850</name>
</gene>
<dbReference type="AlphaFoldDB" id="A0A2K9MHZ2"/>
<dbReference type="InterPro" id="IPR036390">
    <property type="entry name" value="WH_DNA-bd_sf"/>
</dbReference>
<dbReference type="Gene3D" id="1.10.10.10">
    <property type="entry name" value="Winged helix-like DNA-binding domain superfamily/Winged helix DNA-binding domain"/>
    <property type="match status" value="1"/>
</dbReference>
<reference evidence="6" key="1">
    <citation type="submission" date="2017-12" db="EMBL/GenBank/DDBJ databases">
        <title>Genomic analysis of Paracoccus sp. CBA4604.</title>
        <authorList>
            <person name="Roh S.W."/>
            <person name="Kim J.Y."/>
            <person name="Kim J.S."/>
        </authorList>
    </citation>
    <scope>NUCLEOTIDE SEQUENCE [LARGE SCALE GENOMIC DNA]</scope>
    <source>
        <strain evidence="6">CBA4604</strain>
    </source>
</reference>
<organism evidence="5 6">
    <name type="scientific">Paracoccus jeotgali</name>
    <dbReference type="NCBI Taxonomy" id="2065379"/>
    <lineage>
        <taxon>Bacteria</taxon>
        <taxon>Pseudomonadati</taxon>
        <taxon>Pseudomonadota</taxon>
        <taxon>Alphaproteobacteria</taxon>
        <taxon>Rhodobacterales</taxon>
        <taxon>Paracoccaceae</taxon>
        <taxon>Paracoccus</taxon>
    </lineage>
</organism>
<sequence>MERIDACLMALRRIIRATEIHRKEVAQHIGITPVQLRVVQIIAETGATTGSAIAKRMHVSQATVSALIDRLEQAGLVERRRDAGDKRQTLLTLTPAGQATHDAAPDALQQQLVRKFQGLETWEQAMLVASLERIVAMLDAGDEPVGALLDTHEI</sequence>
<dbReference type="OrthoDB" id="8447118at2"/>
<dbReference type="InterPro" id="IPR039422">
    <property type="entry name" value="MarR/SlyA-like"/>
</dbReference>
<dbReference type="PROSITE" id="PS50995">
    <property type="entry name" value="HTH_MARR_2"/>
    <property type="match status" value="1"/>
</dbReference>
<dbReference type="PANTHER" id="PTHR33164">
    <property type="entry name" value="TRANSCRIPTIONAL REGULATOR, MARR FAMILY"/>
    <property type="match status" value="1"/>
</dbReference>
<feature type="domain" description="HTH marR-type" evidence="4">
    <location>
        <begin position="4"/>
        <end position="136"/>
    </location>
</feature>
<evidence type="ECO:0000313" key="5">
    <source>
        <dbReference type="EMBL" id="AUM75240.1"/>
    </source>
</evidence>
<proteinExistence type="predicted"/>
<accession>A0A2K9MHZ2</accession>
<evidence type="ECO:0000256" key="2">
    <source>
        <dbReference type="ARBA" id="ARBA00023125"/>
    </source>
</evidence>
<dbReference type="CDD" id="cd00090">
    <property type="entry name" value="HTH_ARSR"/>
    <property type="match status" value="1"/>
</dbReference>
<name>A0A2K9MHZ2_9RHOB</name>
<dbReference type="PRINTS" id="PR00598">
    <property type="entry name" value="HTHMARR"/>
</dbReference>
<keyword evidence="2" id="KW-0238">DNA-binding</keyword>
<evidence type="ECO:0000313" key="6">
    <source>
        <dbReference type="Proteomes" id="UP000234882"/>
    </source>
</evidence>
<dbReference type="GO" id="GO:0003700">
    <property type="term" value="F:DNA-binding transcription factor activity"/>
    <property type="evidence" value="ECO:0007669"/>
    <property type="project" value="InterPro"/>
</dbReference>
<dbReference type="SMART" id="SM00347">
    <property type="entry name" value="HTH_MARR"/>
    <property type="match status" value="1"/>
</dbReference>
<protein>
    <submittedName>
        <fullName evidence="5">MarR family transcriptional regulator</fullName>
    </submittedName>
</protein>
<dbReference type="InterPro" id="IPR036388">
    <property type="entry name" value="WH-like_DNA-bd_sf"/>
</dbReference>
<keyword evidence="6" id="KW-1185">Reference proteome</keyword>
<evidence type="ECO:0000256" key="3">
    <source>
        <dbReference type="ARBA" id="ARBA00023163"/>
    </source>
</evidence>
<keyword evidence="3" id="KW-0804">Transcription</keyword>
<dbReference type="RefSeq" id="WP_101500584.1">
    <property type="nucleotide sequence ID" value="NZ_CP025583.1"/>
</dbReference>
<dbReference type="PANTHER" id="PTHR33164:SF89">
    <property type="entry name" value="MARR FAMILY REGULATORY PROTEIN"/>
    <property type="match status" value="1"/>
</dbReference>
<dbReference type="GO" id="GO:0003677">
    <property type="term" value="F:DNA binding"/>
    <property type="evidence" value="ECO:0007669"/>
    <property type="project" value="UniProtKB-KW"/>
</dbReference>
<dbReference type="InterPro" id="IPR011991">
    <property type="entry name" value="ArsR-like_HTH"/>
</dbReference>
<dbReference type="InterPro" id="IPR023187">
    <property type="entry name" value="Tscrpt_reg_MarR-type_CS"/>
</dbReference>
<dbReference type="Pfam" id="PF01047">
    <property type="entry name" value="MarR"/>
    <property type="match status" value="1"/>
</dbReference>
<evidence type="ECO:0000259" key="4">
    <source>
        <dbReference type="PROSITE" id="PS50995"/>
    </source>
</evidence>